<evidence type="ECO:0000256" key="9">
    <source>
        <dbReference type="ARBA" id="ARBA00048552"/>
    </source>
</evidence>
<evidence type="ECO:0000256" key="5">
    <source>
        <dbReference type="ARBA" id="ARBA00022679"/>
    </source>
</evidence>
<proteinExistence type="inferred from homology"/>
<evidence type="ECO:0000313" key="11">
    <source>
        <dbReference type="EMBL" id="ASW42974.1"/>
    </source>
</evidence>
<dbReference type="SUPFAM" id="SSF63562">
    <property type="entry name" value="RPB6/omega subunit-like"/>
    <property type="match status" value="1"/>
</dbReference>
<keyword evidence="4 10" id="KW-0240">DNA-directed RNA polymerase</keyword>
<keyword evidence="5 10" id="KW-0808">Transferase</keyword>
<dbReference type="EMBL" id="CP016786">
    <property type="protein sequence ID" value="ASW42974.1"/>
    <property type="molecule type" value="Genomic_DNA"/>
</dbReference>
<dbReference type="InterPro" id="IPR006110">
    <property type="entry name" value="Pol_omega/Rpo6/RPB6"/>
</dbReference>
<evidence type="ECO:0000256" key="10">
    <source>
        <dbReference type="HAMAP-Rule" id="MF_00366"/>
    </source>
</evidence>
<organism evidence="11 12">
    <name type="scientific">Clostridium isatidis</name>
    <dbReference type="NCBI Taxonomy" id="182773"/>
    <lineage>
        <taxon>Bacteria</taxon>
        <taxon>Bacillati</taxon>
        <taxon>Bacillota</taxon>
        <taxon>Clostridia</taxon>
        <taxon>Eubacteriales</taxon>
        <taxon>Clostridiaceae</taxon>
        <taxon>Clostridium</taxon>
    </lineage>
</organism>
<dbReference type="SMART" id="SM01409">
    <property type="entry name" value="RNA_pol_Rpb6"/>
    <property type="match status" value="1"/>
</dbReference>
<keyword evidence="6 10" id="KW-0548">Nucleotidyltransferase</keyword>
<comment type="subunit">
    <text evidence="10">The RNAP catalytic core consists of 2 alpha, 1 beta, 1 beta' and 1 omega subunit. When a sigma factor is associated with the core the holoenzyme is formed, which can initiate transcription.</text>
</comment>
<dbReference type="GO" id="GO:0003677">
    <property type="term" value="F:DNA binding"/>
    <property type="evidence" value="ECO:0007669"/>
    <property type="project" value="UniProtKB-UniRule"/>
</dbReference>
<dbReference type="GO" id="GO:0003899">
    <property type="term" value="F:DNA-directed RNA polymerase activity"/>
    <property type="evidence" value="ECO:0007669"/>
    <property type="project" value="UniProtKB-UniRule"/>
</dbReference>
<evidence type="ECO:0000256" key="2">
    <source>
        <dbReference type="ARBA" id="ARBA00012418"/>
    </source>
</evidence>
<dbReference type="GO" id="GO:0000428">
    <property type="term" value="C:DNA-directed RNA polymerase complex"/>
    <property type="evidence" value="ECO:0007669"/>
    <property type="project" value="UniProtKB-KW"/>
</dbReference>
<evidence type="ECO:0000256" key="7">
    <source>
        <dbReference type="ARBA" id="ARBA00023163"/>
    </source>
</evidence>
<reference evidence="11 12" key="1">
    <citation type="submission" date="2016-08" db="EMBL/GenBank/DDBJ databases">
        <title>Complete Genome Sequence Of The Indigo Reducing Clostridium isatidis DSM15098.</title>
        <authorList>
            <person name="Little G.T."/>
            <person name="Minton N.P."/>
        </authorList>
    </citation>
    <scope>NUCLEOTIDE SEQUENCE [LARGE SCALE GENOMIC DNA]</scope>
    <source>
        <strain evidence="11 12">DSM 15098</strain>
    </source>
</reference>
<gene>
    <name evidence="10" type="primary">rpoZ</name>
    <name evidence="11" type="ORF">BEN51_05655</name>
</gene>
<dbReference type="Proteomes" id="UP000264883">
    <property type="component" value="Chromosome"/>
</dbReference>
<evidence type="ECO:0000256" key="1">
    <source>
        <dbReference type="ARBA" id="ARBA00006711"/>
    </source>
</evidence>
<dbReference type="HAMAP" id="MF_00366">
    <property type="entry name" value="RNApol_bact_RpoZ"/>
    <property type="match status" value="1"/>
</dbReference>
<keyword evidence="12" id="KW-1185">Reference proteome</keyword>
<dbReference type="Gene3D" id="3.90.940.10">
    <property type="match status" value="1"/>
</dbReference>
<keyword evidence="7 10" id="KW-0804">Transcription</keyword>
<evidence type="ECO:0000256" key="6">
    <source>
        <dbReference type="ARBA" id="ARBA00022695"/>
    </source>
</evidence>
<comment type="similarity">
    <text evidence="1 10">Belongs to the RNA polymerase subunit omega family.</text>
</comment>
<dbReference type="AlphaFoldDB" id="A0A343JBR6"/>
<evidence type="ECO:0000256" key="4">
    <source>
        <dbReference type="ARBA" id="ARBA00022478"/>
    </source>
</evidence>
<evidence type="ECO:0000256" key="8">
    <source>
        <dbReference type="ARBA" id="ARBA00029924"/>
    </source>
</evidence>
<comment type="function">
    <text evidence="10">Promotes RNA polymerase assembly. Latches the N- and C-terminal regions of the beta' subunit thereby facilitating its interaction with the beta and alpha subunits.</text>
</comment>
<evidence type="ECO:0000256" key="3">
    <source>
        <dbReference type="ARBA" id="ARBA00013725"/>
    </source>
</evidence>
<dbReference type="InterPro" id="IPR036161">
    <property type="entry name" value="RPB6/omega-like_sf"/>
</dbReference>
<dbReference type="NCBIfam" id="TIGR00690">
    <property type="entry name" value="rpoZ"/>
    <property type="match status" value="1"/>
</dbReference>
<accession>A0A343JBR6</accession>
<protein>
    <recommendedName>
        <fullName evidence="3 10">DNA-directed RNA polymerase subunit omega</fullName>
        <shortName evidence="10">RNAP omega subunit</shortName>
        <ecNumber evidence="2 10">2.7.7.6</ecNumber>
    </recommendedName>
    <alternativeName>
        <fullName evidence="10">RNA polymerase omega subunit</fullName>
    </alternativeName>
    <alternativeName>
        <fullName evidence="8 10">Transcriptase subunit omega</fullName>
    </alternativeName>
</protein>
<comment type="catalytic activity">
    <reaction evidence="9 10">
        <text>RNA(n) + a ribonucleoside 5'-triphosphate = RNA(n+1) + diphosphate</text>
        <dbReference type="Rhea" id="RHEA:21248"/>
        <dbReference type="Rhea" id="RHEA-COMP:14527"/>
        <dbReference type="Rhea" id="RHEA-COMP:17342"/>
        <dbReference type="ChEBI" id="CHEBI:33019"/>
        <dbReference type="ChEBI" id="CHEBI:61557"/>
        <dbReference type="ChEBI" id="CHEBI:140395"/>
        <dbReference type="EC" id="2.7.7.6"/>
    </reaction>
</comment>
<dbReference type="InterPro" id="IPR003716">
    <property type="entry name" value="DNA-dir_RNA_pol_omega"/>
</dbReference>
<evidence type="ECO:0000313" key="12">
    <source>
        <dbReference type="Proteomes" id="UP000264883"/>
    </source>
</evidence>
<dbReference type="RefSeq" id="WP_119865114.1">
    <property type="nucleotide sequence ID" value="NZ_CP016786.1"/>
</dbReference>
<sequence>MNNSMINPSIMDLLKKVDDRYSLVIITSKRARQIIDGSKPYIDTKLKKALTISINEVNEGKIDYYILNNKDKKEVIESNEQ</sequence>
<dbReference type="PANTHER" id="PTHR34476:SF1">
    <property type="entry name" value="DNA-DIRECTED RNA POLYMERASE SUBUNIT OMEGA"/>
    <property type="match status" value="1"/>
</dbReference>
<name>A0A343JBR6_9CLOT</name>
<dbReference type="EC" id="2.7.7.6" evidence="2 10"/>
<dbReference type="PANTHER" id="PTHR34476">
    <property type="entry name" value="DNA-DIRECTED RNA POLYMERASE SUBUNIT OMEGA"/>
    <property type="match status" value="1"/>
</dbReference>
<dbReference type="KEGG" id="cia:BEN51_05655"/>
<dbReference type="GO" id="GO:0006351">
    <property type="term" value="P:DNA-templated transcription"/>
    <property type="evidence" value="ECO:0007669"/>
    <property type="project" value="UniProtKB-UniRule"/>
</dbReference>
<dbReference type="OrthoDB" id="9815459at2"/>
<dbReference type="Pfam" id="PF01192">
    <property type="entry name" value="RNA_pol_Rpb6"/>
    <property type="match status" value="1"/>
</dbReference>